<dbReference type="Gene3D" id="3.30.70.270">
    <property type="match status" value="1"/>
</dbReference>
<dbReference type="EMBL" id="JACBZO010000002">
    <property type="protein sequence ID" value="NYI42855.1"/>
    <property type="molecule type" value="Genomic_DNA"/>
</dbReference>
<keyword evidence="1" id="KW-1133">Transmembrane helix</keyword>
<dbReference type="Pfam" id="PF00563">
    <property type="entry name" value="EAL"/>
    <property type="match status" value="1"/>
</dbReference>
<keyword evidence="1" id="KW-0812">Transmembrane</keyword>
<dbReference type="SUPFAM" id="SSF141868">
    <property type="entry name" value="EAL domain-like"/>
    <property type="match status" value="1"/>
</dbReference>
<dbReference type="PANTHER" id="PTHR44757">
    <property type="entry name" value="DIGUANYLATE CYCLASE DGCP"/>
    <property type="match status" value="1"/>
</dbReference>
<feature type="transmembrane region" description="Helical" evidence="1">
    <location>
        <begin position="36"/>
        <end position="54"/>
    </location>
</feature>
<dbReference type="CDD" id="cd01948">
    <property type="entry name" value="EAL"/>
    <property type="match status" value="1"/>
</dbReference>
<organism evidence="4 5">
    <name type="scientific">Demequina lutea</name>
    <dbReference type="NCBI Taxonomy" id="431489"/>
    <lineage>
        <taxon>Bacteria</taxon>
        <taxon>Bacillati</taxon>
        <taxon>Actinomycetota</taxon>
        <taxon>Actinomycetes</taxon>
        <taxon>Micrococcales</taxon>
        <taxon>Demequinaceae</taxon>
        <taxon>Demequina</taxon>
    </lineage>
</organism>
<dbReference type="SUPFAM" id="SSF55073">
    <property type="entry name" value="Nucleotide cyclase"/>
    <property type="match status" value="1"/>
</dbReference>
<evidence type="ECO:0000313" key="4">
    <source>
        <dbReference type="EMBL" id="NYI42855.1"/>
    </source>
</evidence>
<sequence>MSRLLASVDGVGDVAHTTRPSKKGSSGWLHARRSQWAVEGAVLVLLVVSVVVVWSPQTTAEAAGTAAESSMISHDFARVVSAVAVENSLQRKYSLEPSPDVRVQYSAATVDVEAALSKARADGGQEEAAVVEQVLDLHQAYLASVGRMFAAADRGDTAQVRRIDAAEVYPSFDAIQQLVAGEAAVEEARALASIDDLQRLEGLHRKLAPGVFLLGFVLVALFVGVVRREQRLLDSERGRVLFESLHDALTGLPNRALLARLLDRALEDGLQAGSTTGLLLIDLDRFREVNDTFGHRYGDELLAQIGPCLRAHVRDGDTIARLGGDEFAVLLPDVGDRAAAVDVAEVLRHALEVPFEVEGVGLDVEASIGIVLSGEHGDDTGTLLQRVDIAMYVAKGQNLGIFVYDPDADGYSPGKLALLGELRRAIEKDEFLLHFQPQVSIGTGEVTGAEALVRWQHPTRGLVFPDDFVPLAERTGLIGPLTGFVLNAAVIQAKVWSDAGRPLQVAVNLSVRNLADEDLPRQVAALLEAHQLPASLLKLEVTESAIMFDPAGAARVLRRLADLGIDISIDDFGAGYTSLGQFKSLPVTEFKIDKSFVMNMN</sequence>
<evidence type="ECO:0000259" key="3">
    <source>
        <dbReference type="PROSITE" id="PS50887"/>
    </source>
</evidence>
<evidence type="ECO:0000259" key="2">
    <source>
        <dbReference type="PROSITE" id="PS50883"/>
    </source>
</evidence>
<dbReference type="NCBIfam" id="TIGR00254">
    <property type="entry name" value="GGDEF"/>
    <property type="match status" value="1"/>
</dbReference>
<name>A0A7Z0CLK6_9MICO</name>
<gene>
    <name evidence="4" type="ORF">BKA03_003029</name>
</gene>
<dbReference type="Pfam" id="PF00990">
    <property type="entry name" value="GGDEF"/>
    <property type="match status" value="1"/>
</dbReference>
<dbReference type="PANTHER" id="PTHR44757:SF2">
    <property type="entry name" value="BIOFILM ARCHITECTURE MAINTENANCE PROTEIN MBAA"/>
    <property type="match status" value="1"/>
</dbReference>
<comment type="caution">
    <text evidence="4">The sequence shown here is derived from an EMBL/GenBank/DDBJ whole genome shotgun (WGS) entry which is preliminary data.</text>
</comment>
<keyword evidence="5" id="KW-1185">Reference proteome</keyword>
<dbReference type="InterPro" id="IPR029787">
    <property type="entry name" value="Nucleotide_cyclase"/>
</dbReference>
<feature type="domain" description="EAL" evidence="2">
    <location>
        <begin position="415"/>
        <end position="601"/>
    </location>
</feature>
<feature type="transmembrane region" description="Helical" evidence="1">
    <location>
        <begin position="207"/>
        <end position="226"/>
    </location>
</feature>
<evidence type="ECO:0000313" key="5">
    <source>
        <dbReference type="Proteomes" id="UP000547973"/>
    </source>
</evidence>
<keyword evidence="1" id="KW-0472">Membrane</keyword>
<protein>
    <submittedName>
        <fullName evidence="4">Diguanylate cyclase (GGDEF)-like protein</fullName>
    </submittedName>
</protein>
<dbReference type="CDD" id="cd01949">
    <property type="entry name" value="GGDEF"/>
    <property type="match status" value="1"/>
</dbReference>
<accession>A0A7Z0CLK6</accession>
<dbReference type="AlphaFoldDB" id="A0A7Z0CLK6"/>
<dbReference type="InterPro" id="IPR052155">
    <property type="entry name" value="Biofilm_reg_signaling"/>
</dbReference>
<dbReference type="InterPro" id="IPR043128">
    <property type="entry name" value="Rev_trsase/Diguanyl_cyclase"/>
</dbReference>
<dbReference type="InterPro" id="IPR000160">
    <property type="entry name" value="GGDEF_dom"/>
</dbReference>
<dbReference type="Gene3D" id="3.20.20.450">
    <property type="entry name" value="EAL domain"/>
    <property type="match status" value="1"/>
</dbReference>
<feature type="domain" description="GGDEF" evidence="3">
    <location>
        <begin position="274"/>
        <end position="406"/>
    </location>
</feature>
<dbReference type="InterPro" id="IPR035919">
    <property type="entry name" value="EAL_sf"/>
</dbReference>
<dbReference type="SMART" id="SM00267">
    <property type="entry name" value="GGDEF"/>
    <property type="match status" value="1"/>
</dbReference>
<dbReference type="SMART" id="SM00052">
    <property type="entry name" value="EAL"/>
    <property type="match status" value="1"/>
</dbReference>
<dbReference type="InterPro" id="IPR001633">
    <property type="entry name" value="EAL_dom"/>
</dbReference>
<dbReference type="Proteomes" id="UP000547973">
    <property type="component" value="Unassembled WGS sequence"/>
</dbReference>
<dbReference type="PROSITE" id="PS50887">
    <property type="entry name" value="GGDEF"/>
    <property type="match status" value="1"/>
</dbReference>
<proteinExistence type="predicted"/>
<evidence type="ECO:0000256" key="1">
    <source>
        <dbReference type="SAM" id="Phobius"/>
    </source>
</evidence>
<dbReference type="PROSITE" id="PS50883">
    <property type="entry name" value="EAL"/>
    <property type="match status" value="1"/>
</dbReference>
<reference evidence="4 5" key="1">
    <citation type="submission" date="2020-07" db="EMBL/GenBank/DDBJ databases">
        <title>Sequencing the genomes of 1000 actinobacteria strains.</title>
        <authorList>
            <person name="Klenk H.-P."/>
        </authorList>
    </citation>
    <scope>NUCLEOTIDE SEQUENCE [LARGE SCALE GENOMIC DNA]</scope>
    <source>
        <strain evidence="4 5">DSM 19970</strain>
    </source>
</reference>